<proteinExistence type="predicted"/>
<dbReference type="InterPro" id="IPR036922">
    <property type="entry name" value="Rieske_2Fe-2S_sf"/>
</dbReference>
<reference evidence="7 8" key="1">
    <citation type="submission" date="2017-09" db="EMBL/GenBank/DDBJ databases">
        <authorList>
            <person name="Ehlers B."/>
            <person name="Leendertz F.H."/>
        </authorList>
    </citation>
    <scope>NUCLEOTIDE SEQUENCE [LARGE SCALE GENOMIC DNA]</scope>
    <source>
        <strain evidence="7 8">USBA 140</strain>
    </source>
</reference>
<feature type="compositionally biased region" description="Gly residues" evidence="5">
    <location>
        <begin position="1"/>
        <end position="15"/>
    </location>
</feature>
<organism evidence="7 8">
    <name type="scientific">Caenispirillum bisanense</name>
    <dbReference type="NCBI Taxonomy" id="414052"/>
    <lineage>
        <taxon>Bacteria</taxon>
        <taxon>Pseudomonadati</taxon>
        <taxon>Pseudomonadota</taxon>
        <taxon>Alphaproteobacteria</taxon>
        <taxon>Rhodospirillales</taxon>
        <taxon>Novispirillaceae</taxon>
        <taxon>Caenispirillum</taxon>
    </lineage>
</organism>
<keyword evidence="8" id="KW-1185">Reference proteome</keyword>
<feature type="domain" description="Rieske" evidence="6">
    <location>
        <begin position="35"/>
        <end position="140"/>
    </location>
</feature>
<dbReference type="GO" id="GO:0051213">
    <property type="term" value="F:dioxygenase activity"/>
    <property type="evidence" value="ECO:0007669"/>
    <property type="project" value="UniProtKB-KW"/>
</dbReference>
<evidence type="ECO:0000256" key="1">
    <source>
        <dbReference type="ARBA" id="ARBA00022714"/>
    </source>
</evidence>
<accession>A0A286GJ07</accession>
<dbReference type="Gene3D" id="2.102.10.10">
    <property type="entry name" value="Rieske [2Fe-2S] iron-sulphur domain"/>
    <property type="match status" value="1"/>
</dbReference>
<dbReference type="GO" id="GO:0051537">
    <property type="term" value="F:2 iron, 2 sulfur cluster binding"/>
    <property type="evidence" value="ECO:0007669"/>
    <property type="project" value="UniProtKB-KW"/>
</dbReference>
<protein>
    <submittedName>
        <fullName evidence="7">Ferredoxin subunit of nitrite reductase or a ring-hydroxylating dioxygenase</fullName>
    </submittedName>
</protein>
<evidence type="ECO:0000256" key="4">
    <source>
        <dbReference type="ARBA" id="ARBA00023014"/>
    </source>
</evidence>
<gene>
    <name evidence="7" type="ORF">SAMN05421508_104180</name>
</gene>
<keyword evidence="1" id="KW-0001">2Fe-2S</keyword>
<dbReference type="SUPFAM" id="SSF50022">
    <property type="entry name" value="ISP domain"/>
    <property type="match status" value="1"/>
</dbReference>
<evidence type="ECO:0000313" key="8">
    <source>
        <dbReference type="Proteomes" id="UP000219621"/>
    </source>
</evidence>
<sequence length="143" mass="15179">MTGGGGDGGGQGGGDPFAFLPRDPSPLPQNSEGHWELCPVDAVPEDGARGFVLDDAGVRLGVVVVNRGGRLFGYVNSCPHLNIPLNLWPDKFLSPDGQVLQCATHGARFRIEDGLCIAGPCEGRFLTSFRLVVKNRKIVALEP</sequence>
<keyword evidence="4" id="KW-0411">Iron-sulfur</keyword>
<feature type="region of interest" description="Disordered" evidence="5">
    <location>
        <begin position="1"/>
        <end position="25"/>
    </location>
</feature>
<evidence type="ECO:0000256" key="5">
    <source>
        <dbReference type="SAM" id="MobiDB-lite"/>
    </source>
</evidence>
<evidence type="ECO:0000259" key="6">
    <source>
        <dbReference type="PROSITE" id="PS51296"/>
    </source>
</evidence>
<keyword evidence="7" id="KW-0223">Dioxygenase</keyword>
<keyword evidence="3" id="KW-0408">Iron</keyword>
<dbReference type="AlphaFoldDB" id="A0A286GJ07"/>
<dbReference type="EMBL" id="OCNJ01000004">
    <property type="protein sequence ID" value="SOD94964.1"/>
    <property type="molecule type" value="Genomic_DNA"/>
</dbReference>
<keyword evidence="7" id="KW-0560">Oxidoreductase</keyword>
<dbReference type="CDD" id="cd03467">
    <property type="entry name" value="Rieske"/>
    <property type="match status" value="1"/>
</dbReference>
<evidence type="ECO:0000313" key="7">
    <source>
        <dbReference type="EMBL" id="SOD94964.1"/>
    </source>
</evidence>
<name>A0A286GJ07_9PROT</name>
<dbReference type="InterPro" id="IPR017941">
    <property type="entry name" value="Rieske_2Fe-2S"/>
</dbReference>
<evidence type="ECO:0000256" key="3">
    <source>
        <dbReference type="ARBA" id="ARBA00023004"/>
    </source>
</evidence>
<keyword evidence="2" id="KW-0479">Metal-binding</keyword>
<dbReference type="GO" id="GO:0046872">
    <property type="term" value="F:metal ion binding"/>
    <property type="evidence" value="ECO:0007669"/>
    <property type="project" value="UniProtKB-KW"/>
</dbReference>
<evidence type="ECO:0000256" key="2">
    <source>
        <dbReference type="ARBA" id="ARBA00022723"/>
    </source>
</evidence>
<dbReference type="PANTHER" id="PTHR40261">
    <property type="match status" value="1"/>
</dbReference>
<dbReference type="RefSeq" id="WP_176525122.1">
    <property type="nucleotide sequence ID" value="NZ_OCNJ01000004.1"/>
</dbReference>
<dbReference type="Pfam" id="PF00355">
    <property type="entry name" value="Rieske"/>
    <property type="match status" value="1"/>
</dbReference>
<dbReference type="Proteomes" id="UP000219621">
    <property type="component" value="Unassembled WGS sequence"/>
</dbReference>
<dbReference type="PANTHER" id="PTHR40261:SF1">
    <property type="entry name" value="RIESKE DOMAIN-CONTAINING PROTEIN"/>
    <property type="match status" value="1"/>
</dbReference>
<dbReference type="PROSITE" id="PS51296">
    <property type="entry name" value="RIESKE"/>
    <property type="match status" value="1"/>
</dbReference>